<comment type="caution">
    <text evidence="13">The sequence shown here is derived from an EMBL/GenBank/DDBJ whole genome shotgun (WGS) entry which is preliminary data.</text>
</comment>
<proteinExistence type="inferred from homology"/>
<evidence type="ECO:0000256" key="4">
    <source>
        <dbReference type="ARBA" id="ARBA00005359"/>
    </source>
</evidence>
<dbReference type="NCBIfam" id="NF003652">
    <property type="entry name" value="PRK05286.2-5"/>
    <property type="match status" value="1"/>
</dbReference>
<dbReference type="InterPro" id="IPR050074">
    <property type="entry name" value="DHO_dehydrogenase"/>
</dbReference>
<sequence>MTLPEDLVRRAMFALDPETAHGLTIRALGVLPRRAPPPGDPRLAVSAFGLRFPNPVGLAAGFDKNAGVPDAMLGYGFGFVEVGTVTPRPQPGNPKPRIFRLTEDRAVINRLGFNNEGHAAAPARLLARLRGGAAPGGVVGVNIGANKDAADRTADYVAGVRAFADVASYFTVNISSPNTPGLRDLQHEAALDDLLARVLEARDAVAASGGARRPVLLKIAPDLSLAELDGVVAACRRRGVDGMIVSNTTVARPDSLKNRTAAKESGGLSGAPLLEPSTRMLANAWLRVEGAFPLVGVGGVDDTASALRKIRAGATLVQLYTGMIYRGPGVAAAICQGLAQHLQRTGETLAAQVGADAEAEAKAAA</sequence>
<evidence type="ECO:0000256" key="8">
    <source>
        <dbReference type="ARBA" id="ARBA00023002"/>
    </source>
</evidence>
<keyword evidence="7 11" id="KW-0665">Pyrimidine biosynthesis</keyword>
<evidence type="ECO:0000256" key="3">
    <source>
        <dbReference type="ARBA" id="ARBA00005161"/>
    </source>
</evidence>
<evidence type="ECO:0000259" key="12">
    <source>
        <dbReference type="Pfam" id="PF01180"/>
    </source>
</evidence>
<evidence type="ECO:0000256" key="7">
    <source>
        <dbReference type="ARBA" id="ARBA00022975"/>
    </source>
</evidence>
<evidence type="ECO:0000313" key="13">
    <source>
        <dbReference type="EMBL" id="MFC3265673.1"/>
    </source>
</evidence>
<evidence type="ECO:0000313" key="14">
    <source>
        <dbReference type="Proteomes" id="UP001595536"/>
    </source>
</evidence>
<feature type="binding site" evidence="11">
    <location>
        <position position="246"/>
    </location>
    <ligand>
        <name>FMN</name>
        <dbReference type="ChEBI" id="CHEBI:58210"/>
    </ligand>
</feature>
<dbReference type="PROSITE" id="PS00911">
    <property type="entry name" value="DHODEHASE_1"/>
    <property type="match status" value="1"/>
</dbReference>
<dbReference type="GO" id="GO:0106430">
    <property type="term" value="F:dihydroorotate dehydrogenase (quinone) activity"/>
    <property type="evidence" value="ECO:0007669"/>
    <property type="project" value="UniProtKB-EC"/>
</dbReference>
<gene>
    <name evidence="11" type="primary">pyrD</name>
    <name evidence="13" type="ORF">ACFOEX_04745</name>
</gene>
<dbReference type="InterPro" id="IPR005719">
    <property type="entry name" value="Dihydroorotate_DH_2"/>
</dbReference>
<feature type="binding site" evidence="11">
    <location>
        <position position="173"/>
    </location>
    <ligand>
        <name>substrate</name>
    </ligand>
</feature>
<keyword evidence="9 11" id="KW-0472">Membrane</keyword>
<dbReference type="InterPro" id="IPR005720">
    <property type="entry name" value="Dihydroorotate_DH_cat"/>
</dbReference>
<evidence type="ECO:0000256" key="9">
    <source>
        <dbReference type="ARBA" id="ARBA00023136"/>
    </source>
</evidence>
<protein>
    <recommendedName>
        <fullName evidence="11">Dihydroorotate dehydrogenase (quinone)</fullName>
        <ecNumber evidence="11">1.3.5.2</ecNumber>
    </recommendedName>
    <alternativeName>
        <fullName evidence="11">DHOdehase</fullName>
        <shortName evidence="11">DHOD</shortName>
        <shortName evidence="11">DHODase</shortName>
    </alternativeName>
    <alternativeName>
        <fullName evidence="11">Dihydroorotate oxidase</fullName>
    </alternativeName>
</protein>
<dbReference type="InterPro" id="IPR001295">
    <property type="entry name" value="Dihydroorotate_DH_CS"/>
</dbReference>
<dbReference type="HAMAP" id="MF_00225">
    <property type="entry name" value="DHO_dh_type2"/>
    <property type="match status" value="1"/>
</dbReference>
<feature type="binding site" evidence="11">
    <location>
        <begin position="320"/>
        <end position="321"/>
    </location>
    <ligand>
        <name>FMN</name>
        <dbReference type="ChEBI" id="CHEBI:58210"/>
    </ligand>
</feature>
<comment type="subunit">
    <text evidence="11">Monomer.</text>
</comment>
<feature type="binding site" evidence="11">
    <location>
        <position position="270"/>
    </location>
    <ligand>
        <name>FMN</name>
        <dbReference type="ChEBI" id="CHEBI:58210"/>
    </ligand>
</feature>
<dbReference type="PANTHER" id="PTHR48109:SF4">
    <property type="entry name" value="DIHYDROOROTATE DEHYDROGENASE (QUINONE), MITOCHONDRIAL"/>
    <property type="match status" value="1"/>
</dbReference>
<feature type="binding site" evidence="11">
    <location>
        <position position="299"/>
    </location>
    <ligand>
        <name>FMN</name>
        <dbReference type="ChEBI" id="CHEBI:58210"/>
    </ligand>
</feature>
<evidence type="ECO:0000256" key="6">
    <source>
        <dbReference type="ARBA" id="ARBA00022643"/>
    </source>
</evidence>
<comment type="cofactor">
    <cofactor evidence="11">
        <name>FMN</name>
        <dbReference type="ChEBI" id="CHEBI:58210"/>
    </cofactor>
    <text evidence="11">Binds 1 FMN per subunit.</text>
</comment>
<feature type="binding site" evidence="11">
    <location>
        <begin position="247"/>
        <end position="248"/>
    </location>
    <ligand>
        <name>substrate</name>
    </ligand>
</feature>
<organism evidence="13 14">
    <name type="scientific">Camelimonas abortus</name>
    <dbReference type="NCBI Taxonomy" id="1017184"/>
    <lineage>
        <taxon>Bacteria</taxon>
        <taxon>Pseudomonadati</taxon>
        <taxon>Pseudomonadota</taxon>
        <taxon>Alphaproteobacteria</taxon>
        <taxon>Hyphomicrobiales</taxon>
        <taxon>Chelatococcaceae</taxon>
        <taxon>Camelimonas</taxon>
    </lineage>
</organism>
<dbReference type="RefSeq" id="WP_376868739.1">
    <property type="nucleotide sequence ID" value="NZ_JBHRUV010000018.1"/>
</dbReference>
<dbReference type="CDD" id="cd04738">
    <property type="entry name" value="DHOD_2_like"/>
    <property type="match status" value="1"/>
</dbReference>
<comment type="pathway">
    <text evidence="3 11">Pyrimidine metabolism; UMP biosynthesis via de novo pathway; orotate from (S)-dihydroorotate (quinone route): step 1/1.</text>
</comment>
<feature type="domain" description="Dihydroorotate dehydrogenase catalytic" evidence="12">
    <location>
        <begin position="43"/>
        <end position="342"/>
    </location>
</feature>
<feature type="binding site" evidence="11">
    <location>
        <position position="173"/>
    </location>
    <ligand>
        <name>FMN</name>
        <dbReference type="ChEBI" id="CHEBI:58210"/>
    </ligand>
</feature>
<feature type="binding site" evidence="11">
    <location>
        <begin position="109"/>
        <end position="113"/>
    </location>
    <ligand>
        <name>substrate</name>
    </ligand>
</feature>
<evidence type="ECO:0000256" key="2">
    <source>
        <dbReference type="ARBA" id="ARBA00004370"/>
    </source>
</evidence>
<keyword evidence="6 11" id="KW-0288">FMN</keyword>
<dbReference type="Proteomes" id="UP001595536">
    <property type="component" value="Unassembled WGS sequence"/>
</dbReference>
<comment type="function">
    <text evidence="1 11">Catalyzes the conversion of dihydroorotate to orotate with quinone as electron acceptor.</text>
</comment>
<dbReference type="SUPFAM" id="SSF51395">
    <property type="entry name" value="FMN-linked oxidoreductases"/>
    <property type="match status" value="1"/>
</dbReference>
<dbReference type="InterPro" id="IPR013785">
    <property type="entry name" value="Aldolase_TIM"/>
</dbReference>
<dbReference type="NCBIfam" id="NF003645">
    <property type="entry name" value="PRK05286.1-2"/>
    <property type="match status" value="1"/>
</dbReference>
<dbReference type="EMBL" id="JBHRUV010000018">
    <property type="protein sequence ID" value="MFC3265673.1"/>
    <property type="molecule type" value="Genomic_DNA"/>
</dbReference>
<dbReference type="Pfam" id="PF01180">
    <property type="entry name" value="DHO_dh"/>
    <property type="match status" value="1"/>
</dbReference>
<evidence type="ECO:0000256" key="1">
    <source>
        <dbReference type="ARBA" id="ARBA00003125"/>
    </source>
</evidence>
<feature type="binding site" evidence="11">
    <location>
        <position position="178"/>
    </location>
    <ligand>
        <name>substrate</name>
    </ligand>
</feature>
<reference evidence="14" key="1">
    <citation type="journal article" date="2019" name="Int. J. Syst. Evol. Microbiol.">
        <title>The Global Catalogue of Microorganisms (GCM) 10K type strain sequencing project: providing services to taxonomists for standard genome sequencing and annotation.</title>
        <authorList>
            <consortium name="The Broad Institute Genomics Platform"/>
            <consortium name="The Broad Institute Genome Sequencing Center for Infectious Disease"/>
            <person name="Wu L."/>
            <person name="Ma J."/>
        </authorList>
    </citation>
    <scope>NUCLEOTIDE SEQUENCE [LARGE SCALE GENOMIC DNA]</scope>
    <source>
        <strain evidence="14">CCM 7941</strain>
    </source>
</reference>
<evidence type="ECO:0000256" key="11">
    <source>
        <dbReference type="HAMAP-Rule" id="MF_00225"/>
    </source>
</evidence>
<evidence type="ECO:0000256" key="10">
    <source>
        <dbReference type="ARBA" id="ARBA00048639"/>
    </source>
</evidence>
<name>A0ABV7LD31_9HYPH</name>
<keyword evidence="8 11" id="KW-0560">Oxidoreductase</keyword>
<feature type="active site" description="Nucleophile" evidence="11">
    <location>
        <position position="176"/>
    </location>
</feature>
<feature type="binding site" evidence="11">
    <location>
        <position position="64"/>
    </location>
    <ligand>
        <name>substrate</name>
    </ligand>
</feature>
<feature type="binding site" evidence="11">
    <location>
        <position position="142"/>
    </location>
    <ligand>
        <name>FMN</name>
        <dbReference type="ChEBI" id="CHEBI:58210"/>
    </ligand>
</feature>
<dbReference type="PANTHER" id="PTHR48109">
    <property type="entry name" value="DIHYDROOROTATE DEHYDROGENASE (QUINONE), MITOCHONDRIAL-RELATED"/>
    <property type="match status" value="1"/>
</dbReference>
<feature type="binding site" evidence="11">
    <location>
        <begin position="60"/>
        <end position="64"/>
    </location>
    <ligand>
        <name>FMN</name>
        <dbReference type="ChEBI" id="CHEBI:58210"/>
    </ligand>
</feature>
<comment type="catalytic activity">
    <reaction evidence="10 11">
        <text>(S)-dihydroorotate + a quinone = orotate + a quinol</text>
        <dbReference type="Rhea" id="RHEA:30187"/>
        <dbReference type="ChEBI" id="CHEBI:24646"/>
        <dbReference type="ChEBI" id="CHEBI:30839"/>
        <dbReference type="ChEBI" id="CHEBI:30864"/>
        <dbReference type="ChEBI" id="CHEBI:132124"/>
        <dbReference type="EC" id="1.3.5.2"/>
    </reaction>
</comment>
<comment type="similarity">
    <text evidence="4 11">Belongs to the dihydroorotate dehydrogenase family. Type 2 subfamily.</text>
</comment>
<dbReference type="Gene3D" id="3.20.20.70">
    <property type="entry name" value="Aldolase class I"/>
    <property type="match status" value="1"/>
</dbReference>
<comment type="subcellular location">
    <subcellularLocation>
        <location evidence="11">Cell membrane</location>
        <topology evidence="11">Peripheral membrane protein</topology>
    </subcellularLocation>
    <subcellularLocation>
        <location evidence="2">Membrane</location>
    </subcellularLocation>
</comment>
<dbReference type="PROSITE" id="PS00912">
    <property type="entry name" value="DHODEHASE_2"/>
    <property type="match status" value="1"/>
</dbReference>
<dbReference type="NCBIfam" id="TIGR01036">
    <property type="entry name" value="pyrD_sub2"/>
    <property type="match status" value="1"/>
</dbReference>
<keyword evidence="14" id="KW-1185">Reference proteome</keyword>
<feature type="binding site" evidence="11">
    <location>
        <position position="84"/>
    </location>
    <ligand>
        <name>FMN</name>
        <dbReference type="ChEBI" id="CHEBI:58210"/>
    </ligand>
</feature>
<dbReference type="EC" id="1.3.5.2" evidence="11"/>
<keyword evidence="5 11" id="KW-0285">Flavoprotein</keyword>
<feature type="binding site" evidence="11">
    <location>
        <position position="218"/>
    </location>
    <ligand>
        <name>FMN</name>
        <dbReference type="ChEBI" id="CHEBI:58210"/>
    </ligand>
</feature>
<accession>A0ABV7LD31</accession>
<evidence type="ECO:0000256" key="5">
    <source>
        <dbReference type="ARBA" id="ARBA00022630"/>
    </source>
</evidence>
<keyword evidence="11" id="KW-1003">Cell membrane</keyword>